<accession>A0A1W2BAV2</accession>
<evidence type="ECO:0000313" key="11">
    <source>
        <dbReference type="EMBL" id="SMC70163.1"/>
    </source>
</evidence>
<dbReference type="STRING" id="937218.SAMN06297251_10617"/>
<dbReference type="InterPro" id="IPR006001">
    <property type="entry name" value="Therm_gnt_kin"/>
</dbReference>
<dbReference type="AlphaFoldDB" id="A0A1W2BAV2"/>
<evidence type="ECO:0000313" key="12">
    <source>
        <dbReference type="Proteomes" id="UP000192656"/>
    </source>
</evidence>
<evidence type="ECO:0000256" key="2">
    <source>
        <dbReference type="ARBA" id="ARBA00008420"/>
    </source>
</evidence>
<gene>
    <name evidence="11" type="ORF">SAMN06297251_10617</name>
</gene>
<comment type="catalytic activity">
    <reaction evidence="9 10">
        <text>D-gluconate + ATP = 6-phospho-D-gluconate + ADP + H(+)</text>
        <dbReference type="Rhea" id="RHEA:19433"/>
        <dbReference type="ChEBI" id="CHEBI:15378"/>
        <dbReference type="ChEBI" id="CHEBI:18391"/>
        <dbReference type="ChEBI" id="CHEBI:30616"/>
        <dbReference type="ChEBI" id="CHEBI:58759"/>
        <dbReference type="ChEBI" id="CHEBI:456216"/>
        <dbReference type="EC" id="2.7.1.12"/>
    </reaction>
</comment>
<comment type="pathway">
    <text evidence="1">Carbohydrate acid metabolism.</text>
</comment>
<dbReference type="CDD" id="cd02021">
    <property type="entry name" value="GntK"/>
    <property type="match status" value="1"/>
</dbReference>
<keyword evidence="12" id="KW-1185">Reference proteome</keyword>
<reference evidence="11 12" key="1">
    <citation type="submission" date="2017-04" db="EMBL/GenBank/DDBJ databases">
        <authorList>
            <person name="Afonso C.L."/>
            <person name="Miller P.J."/>
            <person name="Scott M.A."/>
            <person name="Spackman E."/>
            <person name="Goraichik I."/>
            <person name="Dimitrov K.M."/>
            <person name="Suarez D.L."/>
            <person name="Swayne D.E."/>
        </authorList>
    </citation>
    <scope>NUCLEOTIDE SEQUENCE [LARGE SCALE GENOMIC DNA]</scope>
    <source>
        <strain evidence="11 12">CGMCC 1.10972</strain>
    </source>
</reference>
<proteinExistence type="inferred from homology"/>
<evidence type="ECO:0000256" key="6">
    <source>
        <dbReference type="ARBA" id="ARBA00022777"/>
    </source>
</evidence>
<name>A0A1W2BAV2_9HYPH</name>
<dbReference type="EMBL" id="FWXR01000006">
    <property type="protein sequence ID" value="SMC70163.1"/>
    <property type="molecule type" value="Genomic_DNA"/>
</dbReference>
<protein>
    <recommendedName>
        <fullName evidence="3 10">Gluconokinase</fullName>
        <ecNumber evidence="3 10">2.7.1.12</ecNumber>
    </recommendedName>
</protein>
<dbReference type="RefSeq" id="WP_244556864.1">
    <property type="nucleotide sequence ID" value="NZ_FWXR01000006.1"/>
</dbReference>
<evidence type="ECO:0000256" key="5">
    <source>
        <dbReference type="ARBA" id="ARBA00022741"/>
    </source>
</evidence>
<sequence>MTGHRIVVMGVAGCGKSSVASLLAKRIGGRYVDGDTLHSQSNIDKMAAGTPLTDADRWPWLETVGDVLKDEGTVIACSALKRAYRDVIREHAGAEVTFLYLKGSRDVLLERMAARQRHFMPVSLLDSQLETLEEPGPDEHAITIDIEPSVPEIVGEFVKMLEEGKA</sequence>
<dbReference type="PANTHER" id="PTHR43442">
    <property type="entry name" value="GLUCONOKINASE-RELATED"/>
    <property type="match status" value="1"/>
</dbReference>
<dbReference type="GO" id="GO:0046316">
    <property type="term" value="F:gluconokinase activity"/>
    <property type="evidence" value="ECO:0007669"/>
    <property type="project" value="UniProtKB-EC"/>
</dbReference>
<keyword evidence="4 10" id="KW-0808">Transferase</keyword>
<keyword evidence="6 10" id="KW-0418">Kinase</keyword>
<dbReference type="GO" id="GO:0005524">
    <property type="term" value="F:ATP binding"/>
    <property type="evidence" value="ECO:0007669"/>
    <property type="project" value="UniProtKB-KW"/>
</dbReference>
<dbReference type="Gene3D" id="3.40.50.300">
    <property type="entry name" value="P-loop containing nucleotide triphosphate hydrolases"/>
    <property type="match status" value="1"/>
</dbReference>
<evidence type="ECO:0000256" key="7">
    <source>
        <dbReference type="ARBA" id="ARBA00022840"/>
    </source>
</evidence>
<keyword evidence="8" id="KW-0311">Gluconate utilization</keyword>
<dbReference type="SUPFAM" id="SSF52540">
    <property type="entry name" value="P-loop containing nucleoside triphosphate hydrolases"/>
    <property type="match status" value="1"/>
</dbReference>
<evidence type="ECO:0000256" key="9">
    <source>
        <dbReference type="ARBA" id="ARBA00048090"/>
    </source>
</evidence>
<dbReference type="FunFam" id="3.40.50.300:FF:000522">
    <property type="entry name" value="Gluconokinase"/>
    <property type="match status" value="1"/>
</dbReference>
<evidence type="ECO:0000256" key="4">
    <source>
        <dbReference type="ARBA" id="ARBA00022679"/>
    </source>
</evidence>
<evidence type="ECO:0000256" key="8">
    <source>
        <dbReference type="ARBA" id="ARBA00023064"/>
    </source>
</evidence>
<dbReference type="NCBIfam" id="TIGR01313">
    <property type="entry name" value="therm_gnt_kin"/>
    <property type="match status" value="1"/>
</dbReference>
<dbReference type="PANTHER" id="PTHR43442:SF3">
    <property type="entry name" value="GLUCONOKINASE-RELATED"/>
    <property type="match status" value="1"/>
</dbReference>
<dbReference type="Pfam" id="PF01202">
    <property type="entry name" value="SKI"/>
    <property type="match status" value="1"/>
</dbReference>
<evidence type="ECO:0000256" key="1">
    <source>
        <dbReference type="ARBA" id="ARBA00004761"/>
    </source>
</evidence>
<organism evidence="11 12">
    <name type="scientific">Fulvimarina manganoxydans</name>
    <dbReference type="NCBI Taxonomy" id="937218"/>
    <lineage>
        <taxon>Bacteria</taxon>
        <taxon>Pseudomonadati</taxon>
        <taxon>Pseudomonadota</taxon>
        <taxon>Alphaproteobacteria</taxon>
        <taxon>Hyphomicrobiales</taxon>
        <taxon>Aurantimonadaceae</taxon>
        <taxon>Fulvimarina</taxon>
    </lineage>
</organism>
<dbReference type="GO" id="GO:0005737">
    <property type="term" value="C:cytoplasm"/>
    <property type="evidence" value="ECO:0007669"/>
    <property type="project" value="TreeGrafter"/>
</dbReference>
<dbReference type="InterPro" id="IPR027417">
    <property type="entry name" value="P-loop_NTPase"/>
</dbReference>
<comment type="similarity">
    <text evidence="2 10">Belongs to the gluconokinase GntK/GntV family.</text>
</comment>
<dbReference type="GO" id="GO:0019521">
    <property type="term" value="P:D-gluconate metabolic process"/>
    <property type="evidence" value="ECO:0007669"/>
    <property type="project" value="UniProtKB-KW"/>
</dbReference>
<dbReference type="InterPro" id="IPR031322">
    <property type="entry name" value="Shikimate/glucono_kinase"/>
</dbReference>
<keyword evidence="7 10" id="KW-0067">ATP-binding</keyword>
<dbReference type="Proteomes" id="UP000192656">
    <property type="component" value="Unassembled WGS sequence"/>
</dbReference>
<keyword evidence="5 10" id="KW-0547">Nucleotide-binding</keyword>
<dbReference type="EC" id="2.7.1.12" evidence="3 10"/>
<evidence type="ECO:0000256" key="10">
    <source>
        <dbReference type="RuleBase" id="RU363066"/>
    </source>
</evidence>
<evidence type="ECO:0000256" key="3">
    <source>
        <dbReference type="ARBA" id="ARBA00012054"/>
    </source>
</evidence>